<dbReference type="InterPro" id="IPR000719">
    <property type="entry name" value="Prot_kinase_dom"/>
</dbReference>
<keyword evidence="4" id="KW-0677">Repeat</keyword>
<dbReference type="Gene3D" id="3.80.10.10">
    <property type="entry name" value="Ribonuclease Inhibitor"/>
    <property type="match status" value="1"/>
</dbReference>
<keyword evidence="10" id="KW-1185">Reference proteome</keyword>
<evidence type="ECO:0000256" key="3">
    <source>
        <dbReference type="ARBA" id="ARBA00022692"/>
    </source>
</evidence>
<dbReference type="GO" id="GO:0016020">
    <property type="term" value="C:membrane"/>
    <property type="evidence" value="ECO:0007669"/>
    <property type="project" value="UniProtKB-SubCell"/>
</dbReference>
<reference evidence="9 10" key="1">
    <citation type="submission" date="2019-01" db="EMBL/GenBank/DDBJ databases">
        <title>Sequencing of cultivated peanut Arachis hypogaea provides insights into genome evolution and oil improvement.</title>
        <authorList>
            <person name="Chen X."/>
        </authorList>
    </citation>
    <scope>NUCLEOTIDE SEQUENCE [LARGE SCALE GENOMIC DNA]</scope>
    <source>
        <strain evidence="10">cv. Fuhuasheng</strain>
        <tissue evidence="9">Leaves</tissue>
    </source>
</reference>
<proteinExistence type="predicted"/>
<dbReference type="GO" id="GO:0005524">
    <property type="term" value="F:ATP binding"/>
    <property type="evidence" value="ECO:0007669"/>
    <property type="project" value="InterPro"/>
</dbReference>
<dbReference type="Proteomes" id="UP000289738">
    <property type="component" value="Chromosome B09"/>
</dbReference>
<evidence type="ECO:0000313" key="9">
    <source>
        <dbReference type="EMBL" id="RYQ92191.1"/>
    </source>
</evidence>
<dbReference type="Pfam" id="PF00069">
    <property type="entry name" value="Pkinase"/>
    <property type="match status" value="1"/>
</dbReference>
<dbReference type="InterPro" id="IPR008271">
    <property type="entry name" value="Ser/Thr_kinase_AS"/>
</dbReference>
<dbReference type="PROSITE" id="PS50011">
    <property type="entry name" value="PROTEIN_KINASE_DOM"/>
    <property type="match status" value="1"/>
</dbReference>
<name>A0A444XR50_ARAHY</name>
<dbReference type="SUPFAM" id="SSF52058">
    <property type="entry name" value="L domain-like"/>
    <property type="match status" value="1"/>
</dbReference>
<dbReference type="PROSITE" id="PS00108">
    <property type="entry name" value="PROTEIN_KINASE_ST"/>
    <property type="match status" value="1"/>
</dbReference>
<dbReference type="STRING" id="3818.A0A444XR50"/>
<feature type="domain" description="Protein kinase" evidence="8">
    <location>
        <begin position="149"/>
        <end position="332"/>
    </location>
</feature>
<dbReference type="PANTHER" id="PTHR27008">
    <property type="entry name" value="OS04G0122200 PROTEIN"/>
    <property type="match status" value="1"/>
</dbReference>
<keyword evidence="6 7" id="KW-0472">Membrane</keyword>
<dbReference type="FunFam" id="3.30.200.20:FF:000661">
    <property type="entry name" value="Serine-threonine protein kinase plant-type"/>
    <property type="match status" value="1"/>
</dbReference>
<dbReference type="SMART" id="SM00220">
    <property type="entry name" value="S_TKc"/>
    <property type="match status" value="1"/>
</dbReference>
<dbReference type="EMBL" id="SDMP01000019">
    <property type="protein sequence ID" value="RYQ92191.1"/>
    <property type="molecule type" value="Genomic_DNA"/>
</dbReference>
<evidence type="ECO:0000256" key="1">
    <source>
        <dbReference type="ARBA" id="ARBA00004370"/>
    </source>
</evidence>
<dbReference type="AlphaFoldDB" id="A0A444XR50"/>
<evidence type="ECO:0000313" key="10">
    <source>
        <dbReference type="Proteomes" id="UP000289738"/>
    </source>
</evidence>
<dbReference type="PANTHER" id="PTHR27008:SF585">
    <property type="entry name" value="PROTEIN KINASE DOMAIN-CONTAINING PROTEIN"/>
    <property type="match status" value="1"/>
</dbReference>
<keyword evidence="2" id="KW-0433">Leucine-rich repeat</keyword>
<accession>A0A444XR50</accession>
<comment type="subcellular location">
    <subcellularLocation>
        <location evidence="1">Membrane</location>
    </subcellularLocation>
</comment>
<evidence type="ECO:0000256" key="6">
    <source>
        <dbReference type="ARBA" id="ARBA00023136"/>
    </source>
</evidence>
<evidence type="ECO:0000256" key="2">
    <source>
        <dbReference type="ARBA" id="ARBA00022614"/>
    </source>
</evidence>
<protein>
    <recommendedName>
        <fullName evidence="8">Protein kinase domain-containing protein</fullName>
    </recommendedName>
</protein>
<evidence type="ECO:0000256" key="7">
    <source>
        <dbReference type="SAM" id="Phobius"/>
    </source>
</evidence>
<comment type="caution">
    <text evidence="9">The sequence shown here is derived from an EMBL/GenBank/DDBJ whole genome shotgun (WGS) entry which is preliminary data.</text>
</comment>
<feature type="transmembrane region" description="Helical" evidence="7">
    <location>
        <begin position="93"/>
        <end position="114"/>
    </location>
</feature>
<evidence type="ECO:0000256" key="5">
    <source>
        <dbReference type="ARBA" id="ARBA00022989"/>
    </source>
</evidence>
<gene>
    <name evidence="9" type="ORF">Ahy_B09g098362</name>
</gene>
<dbReference type="InterPro" id="IPR051809">
    <property type="entry name" value="Plant_receptor-like_S/T_kinase"/>
</dbReference>
<keyword evidence="5 7" id="KW-1133">Transmembrane helix</keyword>
<dbReference type="GO" id="GO:0004672">
    <property type="term" value="F:protein kinase activity"/>
    <property type="evidence" value="ECO:0007669"/>
    <property type="project" value="InterPro"/>
</dbReference>
<dbReference type="SUPFAM" id="SSF56112">
    <property type="entry name" value="Protein kinase-like (PK-like)"/>
    <property type="match status" value="1"/>
</dbReference>
<evidence type="ECO:0000259" key="8">
    <source>
        <dbReference type="PROSITE" id="PS50011"/>
    </source>
</evidence>
<evidence type="ECO:0000256" key="4">
    <source>
        <dbReference type="ARBA" id="ARBA00022737"/>
    </source>
</evidence>
<dbReference type="InterPro" id="IPR011009">
    <property type="entry name" value="Kinase-like_dom_sf"/>
</dbReference>
<dbReference type="Gene3D" id="3.30.200.20">
    <property type="entry name" value="Phosphorylase Kinase, domain 1"/>
    <property type="match status" value="1"/>
</dbReference>
<dbReference type="InterPro" id="IPR032675">
    <property type="entry name" value="LRR_dom_sf"/>
</dbReference>
<dbReference type="Gene3D" id="1.10.510.10">
    <property type="entry name" value="Transferase(Phosphotransferase) domain 1"/>
    <property type="match status" value="1"/>
</dbReference>
<sequence length="332" mass="37798">MVSLEFLDLSKNTLSGVIPKSLEALVHLKYFNVFYNKLTEEIFYRGPFVNFSSQLFMENGELCGAQSLHFPKCKAKEGRSQKTITYIIMVLKYILPVIVATIQSILALAFLCILKSRKYKLLKKSEMDQSMAWWKRISYYEIQEATNRFSESNLLGIRSFGKVFKGVLSGGMNVAIKVFHLEFEEAFRSFDAKCEILCNVRHRNLTKIISSCSSMDFKALVLSYMSNGSLEKWLHSEHHGLSMIQRLNIMIDVAEAIEYPHHGGSVPIVHCDLKPSNILLDEYMVDHVRNYRGSPLRSNNSIELSMIVCVIASTIPGISMNPIIEIAQDTLF</sequence>
<organism evidence="9 10">
    <name type="scientific">Arachis hypogaea</name>
    <name type="common">Peanut</name>
    <dbReference type="NCBI Taxonomy" id="3818"/>
    <lineage>
        <taxon>Eukaryota</taxon>
        <taxon>Viridiplantae</taxon>
        <taxon>Streptophyta</taxon>
        <taxon>Embryophyta</taxon>
        <taxon>Tracheophyta</taxon>
        <taxon>Spermatophyta</taxon>
        <taxon>Magnoliopsida</taxon>
        <taxon>eudicotyledons</taxon>
        <taxon>Gunneridae</taxon>
        <taxon>Pentapetalae</taxon>
        <taxon>rosids</taxon>
        <taxon>fabids</taxon>
        <taxon>Fabales</taxon>
        <taxon>Fabaceae</taxon>
        <taxon>Papilionoideae</taxon>
        <taxon>50 kb inversion clade</taxon>
        <taxon>dalbergioids sensu lato</taxon>
        <taxon>Dalbergieae</taxon>
        <taxon>Pterocarpus clade</taxon>
        <taxon>Arachis</taxon>
    </lineage>
</organism>
<keyword evidence="3 7" id="KW-0812">Transmembrane</keyword>